<reference evidence="6 7" key="1">
    <citation type="journal article" date="2013" name="Genome Biol. Evol.">
        <title>Genome evolution and phylogenomic analysis of candidatus kinetoplastibacterium, the betaproteobacterial endosymbionts of strigomonas and angomonas.</title>
        <authorList>
            <person name="Alves J.M."/>
            <person name="Serrano M.G."/>
            <person name="Maia da Silva F."/>
            <person name="Voegtly L.J."/>
            <person name="Matveyev A.V."/>
            <person name="Teixeira M.M."/>
            <person name="Camargo E.P."/>
            <person name="Buck G.A."/>
        </authorList>
    </citation>
    <scope>NUCLEOTIDE SEQUENCE [LARGE SCALE GENOMIC DNA]</scope>
    <source>
        <strain evidence="6 7">TCC079E</strain>
    </source>
</reference>
<comment type="catalytic activity">
    <reaction evidence="4">
        <text>2 reduced [2Fe-2S]-[ferredoxin] + NADP(+) + H(+) = 2 oxidized [2Fe-2S]-[ferredoxin] + NADPH</text>
        <dbReference type="Rhea" id="RHEA:20125"/>
        <dbReference type="Rhea" id="RHEA-COMP:10000"/>
        <dbReference type="Rhea" id="RHEA-COMP:10001"/>
        <dbReference type="ChEBI" id="CHEBI:15378"/>
        <dbReference type="ChEBI" id="CHEBI:33737"/>
        <dbReference type="ChEBI" id="CHEBI:33738"/>
        <dbReference type="ChEBI" id="CHEBI:57783"/>
        <dbReference type="ChEBI" id="CHEBI:58349"/>
        <dbReference type="EC" id="1.18.1.2"/>
    </reaction>
</comment>
<evidence type="ECO:0000259" key="5">
    <source>
        <dbReference type="PROSITE" id="PS51384"/>
    </source>
</evidence>
<dbReference type="GO" id="GO:0000166">
    <property type="term" value="F:nucleotide binding"/>
    <property type="evidence" value="ECO:0007669"/>
    <property type="project" value="UniProtKB-KW"/>
</dbReference>
<dbReference type="InterPro" id="IPR008333">
    <property type="entry name" value="Cbr1-like_FAD-bd_dom"/>
</dbReference>
<dbReference type="PANTHER" id="PTHR47878">
    <property type="entry name" value="OXIDOREDUCTASE FAD/NAD(P)-BINDING DOMAIN PROTEIN"/>
    <property type="match status" value="1"/>
</dbReference>
<dbReference type="AlphaFoldDB" id="M1LSB3"/>
<protein>
    <recommendedName>
        <fullName evidence="2">ferredoxin--NADP(+) reductase</fullName>
        <ecNumber evidence="2">1.18.1.2</ecNumber>
    </recommendedName>
</protein>
<dbReference type="InterPro" id="IPR039261">
    <property type="entry name" value="FNR_nucleotide-bd"/>
</dbReference>
<proteinExistence type="inferred from homology"/>
<dbReference type="eggNOG" id="COG0543">
    <property type="taxonomic scope" value="Bacteria"/>
</dbReference>
<dbReference type="InterPro" id="IPR001433">
    <property type="entry name" value="OxRdtase_FAD/NAD-bd"/>
</dbReference>
<dbReference type="Proteomes" id="UP000011547">
    <property type="component" value="Chromosome"/>
</dbReference>
<gene>
    <name evidence="6" type="ORF">CDSE_0761</name>
</gene>
<dbReference type="Gene3D" id="3.40.50.80">
    <property type="entry name" value="Nucleotide-binding domain of ferredoxin-NADP reductase (FNR) module"/>
    <property type="match status" value="1"/>
</dbReference>
<dbReference type="PATRIC" id="fig|1208919.3.peg.466"/>
<evidence type="ECO:0000256" key="4">
    <source>
        <dbReference type="ARBA" id="ARBA00047776"/>
    </source>
</evidence>
<dbReference type="KEGG" id="kde:CDSE_0761"/>
<dbReference type="InterPro" id="IPR033892">
    <property type="entry name" value="FNR_bac"/>
</dbReference>
<dbReference type="InterPro" id="IPR001709">
    <property type="entry name" value="Flavoprot_Pyr_Nucl_cyt_Rdtase"/>
</dbReference>
<sequence>MYNPTTNNNYTCQYIKDIKTWEKNKLFSIKTTKDSSFHFKAGQFARVGLLNKKYNDIIWRAYSIASSPKETYLEFYYTVIKNGVFTKQLSELVIGNQILIENKPYGFLSIDQFLANNYDTHNKLWLIATGTGLSAYISILRDKFTWEKFKKIFLVHSTSFSSDLSYGEELKNISANNKNFKYIPITTKENSNTNLQERVTIALENGKLETLAGETIDAECSKVMLCGNPLMLSDMRKLLTNRGFYTSKQNKIGNLALERYWI</sequence>
<keyword evidence="7" id="KW-1185">Reference proteome</keyword>
<name>M1LSB3_9PROT</name>
<dbReference type="Gene3D" id="2.40.30.10">
    <property type="entry name" value="Translation factors"/>
    <property type="match status" value="1"/>
</dbReference>
<keyword evidence="3" id="KW-0547">Nucleotide-binding</keyword>
<evidence type="ECO:0000256" key="3">
    <source>
        <dbReference type="ARBA" id="ARBA00022741"/>
    </source>
</evidence>
<dbReference type="Pfam" id="PF00175">
    <property type="entry name" value="NAD_binding_1"/>
    <property type="match status" value="1"/>
</dbReference>
<feature type="domain" description="FAD-binding FR-type" evidence="5">
    <location>
        <begin position="5"/>
        <end position="111"/>
    </location>
</feature>
<dbReference type="RefSeq" id="WP_015396437.1">
    <property type="nucleotide sequence ID" value="NC_020294.1"/>
</dbReference>
<dbReference type="EC" id="1.18.1.2" evidence="2"/>
<evidence type="ECO:0000313" key="6">
    <source>
        <dbReference type="EMBL" id="AGF47026.1"/>
    </source>
</evidence>
<dbReference type="GO" id="GO:0004324">
    <property type="term" value="F:ferredoxin-NADP+ reductase activity"/>
    <property type="evidence" value="ECO:0007669"/>
    <property type="project" value="UniProtKB-EC"/>
</dbReference>
<dbReference type="InterPro" id="IPR017927">
    <property type="entry name" value="FAD-bd_FR_type"/>
</dbReference>
<dbReference type="InterPro" id="IPR051930">
    <property type="entry name" value="FNR_type-1"/>
</dbReference>
<dbReference type="SUPFAM" id="SSF63380">
    <property type="entry name" value="Riboflavin synthase domain-like"/>
    <property type="match status" value="1"/>
</dbReference>
<dbReference type="InterPro" id="IPR017938">
    <property type="entry name" value="Riboflavin_synthase-like_b-brl"/>
</dbReference>
<evidence type="ECO:0000313" key="7">
    <source>
        <dbReference type="Proteomes" id="UP000011547"/>
    </source>
</evidence>
<dbReference type="HOGENOM" id="CLU_003827_3_0_4"/>
<comment type="similarity">
    <text evidence="1">Belongs to the ferredoxin--NADP reductase type 1 family.</text>
</comment>
<dbReference type="EMBL" id="CP003803">
    <property type="protein sequence ID" value="AGF47026.1"/>
    <property type="molecule type" value="Genomic_DNA"/>
</dbReference>
<evidence type="ECO:0000256" key="1">
    <source>
        <dbReference type="ARBA" id="ARBA00008312"/>
    </source>
</evidence>
<dbReference type="Pfam" id="PF00970">
    <property type="entry name" value="FAD_binding_6"/>
    <property type="match status" value="1"/>
</dbReference>
<accession>M1LSB3</accession>
<dbReference type="GO" id="GO:0034599">
    <property type="term" value="P:cellular response to oxidative stress"/>
    <property type="evidence" value="ECO:0007669"/>
    <property type="project" value="TreeGrafter"/>
</dbReference>
<dbReference type="PRINTS" id="PR00371">
    <property type="entry name" value="FPNCR"/>
</dbReference>
<dbReference type="STRING" id="1208919.CDSE_0761"/>
<keyword evidence="6" id="KW-0560">Oxidoreductase</keyword>
<dbReference type="GO" id="GO:0042167">
    <property type="term" value="P:heme catabolic process"/>
    <property type="evidence" value="ECO:0007669"/>
    <property type="project" value="TreeGrafter"/>
</dbReference>
<dbReference type="PROSITE" id="PS51384">
    <property type="entry name" value="FAD_FR"/>
    <property type="match status" value="1"/>
</dbReference>
<dbReference type="CDD" id="cd06195">
    <property type="entry name" value="FNR1"/>
    <property type="match status" value="1"/>
</dbReference>
<evidence type="ECO:0000256" key="2">
    <source>
        <dbReference type="ARBA" id="ARBA00013223"/>
    </source>
</evidence>
<organism evidence="6 7">
    <name type="scientific">Candidatus Kinetoplastidibacterium desouzai TCC079E</name>
    <dbReference type="NCBI Taxonomy" id="1208919"/>
    <lineage>
        <taxon>Bacteria</taxon>
        <taxon>Pseudomonadati</taxon>
        <taxon>Pseudomonadota</taxon>
        <taxon>Betaproteobacteria</taxon>
        <taxon>Candidatus Kinetoplastidibacterium</taxon>
    </lineage>
</organism>
<dbReference type="SUPFAM" id="SSF52343">
    <property type="entry name" value="Ferredoxin reductase-like, C-terminal NADP-linked domain"/>
    <property type="match status" value="1"/>
</dbReference>
<dbReference type="PANTHER" id="PTHR47878:SF2">
    <property type="entry name" value="OXIDOREDUCTASE FAD_NAD(P)-BINDING DOMAIN PROTEIN"/>
    <property type="match status" value="1"/>
</dbReference>